<dbReference type="InterPro" id="IPR007438">
    <property type="entry name" value="DUF488"/>
</dbReference>
<gene>
    <name evidence="2" type="ORF">GGD88_001059</name>
</gene>
<evidence type="ECO:0000313" key="2">
    <source>
        <dbReference type="EMBL" id="MBB4285342.1"/>
    </source>
</evidence>
<accession>A0A7W6RZD1</accession>
<evidence type="ECO:0000313" key="3">
    <source>
        <dbReference type="Proteomes" id="UP000555728"/>
    </source>
</evidence>
<dbReference type="PANTHER" id="PTHR39337">
    <property type="entry name" value="BLR5642 PROTEIN"/>
    <property type="match status" value="1"/>
</dbReference>
<dbReference type="PANTHER" id="PTHR39337:SF1">
    <property type="entry name" value="BLR5642 PROTEIN"/>
    <property type="match status" value="1"/>
</dbReference>
<proteinExistence type="predicted"/>
<dbReference type="EMBL" id="JACIGI010000006">
    <property type="protein sequence ID" value="MBB4285342.1"/>
    <property type="molecule type" value="Genomic_DNA"/>
</dbReference>
<sequence>MDGAEPILTIGYQGSSPAALLATLTGAGVRTVIDVRAVPWSRRPAFTKRALAAAVAEAGLRYVHLAGLGNPARTDHTGGPDMAAHLAAPAGRAALDAASALVAEAGPVVLLCLERDPAGCHRRAVAAALAARTGAPVRHLTGPAGDARPDRRPDPRPDPRQGVLFR</sequence>
<feature type="compositionally biased region" description="Basic and acidic residues" evidence="1">
    <location>
        <begin position="147"/>
        <end position="159"/>
    </location>
</feature>
<reference evidence="2 3" key="1">
    <citation type="submission" date="2020-08" db="EMBL/GenBank/DDBJ databases">
        <title>Genome sequencing of Purple Non-Sulfur Bacteria from various extreme environments.</title>
        <authorList>
            <person name="Mayer M."/>
        </authorList>
    </citation>
    <scope>NUCLEOTIDE SEQUENCE [LARGE SCALE GENOMIC DNA]</scope>
    <source>
        <strain evidence="2 3">JA135</strain>
    </source>
</reference>
<comment type="caution">
    <text evidence="2">The sequence shown here is derived from an EMBL/GenBank/DDBJ whole genome shotgun (WGS) entry which is preliminary data.</text>
</comment>
<dbReference type="AlphaFoldDB" id="A0A7W6RZD1"/>
<organism evidence="2 3">
    <name type="scientific">Roseospira goensis</name>
    <dbReference type="NCBI Taxonomy" id="391922"/>
    <lineage>
        <taxon>Bacteria</taxon>
        <taxon>Pseudomonadati</taxon>
        <taxon>Pseudomonadota</taxon>
        <taxon>Alphaproteobacteria</taxon>
        <taxon>Rhodospirillales</taxon>
        <taxon>Rhodospirillaceae</taxon>
        <taxon>Roseospira</taxon>
    </lineage>
</organism>
<dbReference type="Pfam" id="PF04343">
    <property type="entry name" value="DUF488"/>
    <property type="match status" value="1"/>
</dbReference>
<protein>
    <submittedName>
        <fullName evidence="2">Uncharacterized protein (DUF488 family)</fullName>
    </submittedName>
</protein>
<dbReference type="RefSeq" id="WP_184432435.1">
    <property type="nucleotide sequence ID" value="NZ_JACIGI010000006.1"/>
</dbReference>
<feature type="compositionally biased region" description="Low complexity" evidence="1">
    <location>
        <begin position="136"/>
        <end position="146"/>
    </location>
</feature>
<name>A0A7W6RZD1_9PROT</name>
<evidence type="ECO:0000256" key="1">
    <source>
        <dbReference type="SAM" id="MobiDB-lite"/>
    </source>
</evidence>
<feature type="region of interest" description="Disordered" evidence="1">
    <location>
        <begin position="136"/>
        <end position="166"/>
    </location>
</feature>
<keyword evidence="3" id="KW-1185">Reference proteome</keyword>
<dbReference type="Proteomes" id="UP000555728">
    <property type="component" value="Unassembled WGS sequence"/>
</dbReference>